<feature type="region of interest" description="Disordered" evidence="9">
    <location>
        <begin position="110"/>
        <end position="131"/>
    </location>
</feature>
<dbReference type="Proteomes" id="UP000807716">
    <property type="component" value="Unassembled WGS sequence"/>
</dbReference>
<proteinExistence type="inferred from homology"/>
<keyword evidence="6" id="KW-0496">Mitochondrion</keyword>
<evidence type="ECO:0000256" key="8">
    <source>
        <dbReference type="ARBA" id="ARBA00025268"/>
    </source>
</evidence>
<dbReference type="GO" id="GO:0034551">
    <property type="term" value="P:mitochondrial respiratory chain complex III assembly"/>
    <property type="evidence" value="ECO:0007669"/>
    <property type="project" value="InterPro"/>
</dbReference>
<sequence>MATRQRALNAYKDLLKAQRVAFRGDVATLSAAREKTYQEFNMRRNETNEKTIEEQLHLANQVTSLLRHNLVQGVQKKDRKDLYELKIREETELGDNETLREASKLRRLKNQAAGGGGGGHAGCGTPSCCSA</sequence>
<comment type="similarity">
    <text evidence="2">Belongs to the complex I LYR family. MZM1 subfamily.</text>
</comment>
<dbReference type="InterPro" id="IPR050435">
    <property type="entry name" value="MZM1/LYRM7"/>
</dbReference>
<accession>A0A9P6TWJ0</accession>
<keyword evidence="5" id="KW-0809">Transit peptide</keyword>
<comment type="caution">
    <text evidence="10">The sequence shown here is derived from an EMBL/GenBank/DDBJ whole genome shotgun (WGS) entry which is preliminary data.</text>
</comment>
<keyword evidence="11" id="KW-1185">Reference proteome</keyword>
<evidence type="ECO:0000256" key="1">
    <source>
        <dbReference type="ARBA" id="ARBA00004305"/>
    </source>
</evidence>
<dbReference type="OrthoDB" id="529194at2759"/>
<dbReference type="InterPro" id="IPR045298">
    <property type="entry name" value="Complex1_LYR_LYRM7"/>
</dbReference>
<dbReference type="PANTHER" id="PTHR46749:SF1">
    <property type="entry name" value="COMPLEX III ASSEMBLY FACTOR LYRM7"/>
    <property type="match status" value="1"/>
</dbReference>
<evidence type="ECO:0000256" key="3">
    <source>
        <dbReference type="ARBA" id="ARBA00011589"/>
    </source>
</evidence>
<comment type="function">
    <text evidence="8">Assembly factor required for Rieske Fe-S protein RIP1 incorporation into the cytochrome b-c1 (CIII) complex. Functions as a chaperone, binding to this subunit within the mitochondrial matrix and stabilizing it prior to its translocation and insertion into the late CIII dimeric intermediate within the mitochondrial inner membrane. Modulates the mitochondrial matrix zinc pool.</text>
</comment>
<dbReference type="GO" id="GO:0044183">
    <property type="term" value="F:protein folding chaperone"/>
    <property type="evidence" value="ECO:0007669"/>
    <property type="project" value="TreeGrafter"/>
</dbReference>
<gene>
    <name evidence="10" type="ORF">DFQ27_009494</name>
</gene>
<organism evidence="10 11">
    <name type="scientific">Actinomortierella ambigua</name>
    <dbReference type="NCBI Taxonomy" id="1343610"/>
    <lineage>
        <taxon>Eukaryota</taxon>
        <taxon>Fungi</taxon>
        <taxon>Fungi incertae sedis</taxon>
        <taxon>Mucoromycota</taxon>
        <taxon>Mortierellomycotina</taxon>
        <taxon>Mortierellomycetes</taxon>
        <taxon>Mortierellales</taxon>
        <taxon>Mortierellaceae</taxon>
        <taxon>Actinomortierella</taxon>
    </lineage>
</organism>
<dbReference type="CDD" id="cd20267">
    <property type="entry name" value="Complex1_LYR_LYRM7"/>
    <property type="match status" value="1"/>
</dbReference>
<dbReference type="GO" id="GO:0005759">
    <property type="term" value="C:mitochondrial matrix"/>
    <property type="evidence" value="ECO:0007669"/>
    <property type="project" value="UniProtKB-SubCell"/>
</dbReference>
<evidence type="ECO:0000256" key="5">
    <source>
        <dbReference type="ARBA" id="ARBA00022946"/>
    </source>
</evidence>
<comment type="subcellular location">
    <subcellularLocation>
        <location evidence="1">Mitochondrion matrix</location>
    </subcellularLocation>
</comment>
<evidence type="ECO:0000256" key="6">
    <source>
        <dbReference type="ARBA" id="ARBA00023128"/>
    </source>
</evidence>
<evidence type="ECO:0000256" key="9">
    <source>
        <dbReference type="SAM" id="MobiDB-lite"/>
    </source>
</evidence>
<evidence type="ECO:0000256" key="7">
    <source>
        <dbReference type="ARBA" id="ARBA00023186"/>
    </source>
</evidence>
<keyword evidence="7" id="KW-0143">Chaperone</keyword>
<dbReference type="EMBL" id="JAAAJB010000880">
    <property type="protein sequence ID" value="KAG0250250.1"/>
    <property type="molecule type" value="Genomic_DNA"/>
</dbReference>
<dbReference type="AlphaFoldDB" id="A0A9P6TWJ0"/>
<feature type="compositionally biased region" description="Gly residues" evidence="9">
    <location>
        <begin position="113"/>
        <end position="122"/>
    </location>
</feature>
<reference evidence="10" key="1">
    <citation type="journal article" date="2020" name="Fungal Divers.">
        <title>Resolving the Mortierellaceae phylogeny through synthesis of multi-gene phylogenetics and phylogenomics.</title>
        <authorList>
            <person name="Vandepol N."/>
            <person name="Liber J."/>
            <person name="Desiro A."/>
            <person name="Na H."/>
            <person name="Kennedy M."/>
            <person name="Barry K."/>
            <person name="Grigoriev I.V."/>
            <person name="Miller A.N."/>
            <person name="O'Donnell K."/>
            <person name="Stajich J.E."/>
            <person name="Bonito G."/>
        </authorList>
    </citation>
    <scope>NUCLEOTIDE SEQUENCE</scope>
    <source>
        <strain evidence="10">BC1065</strain>
    </source>
</reference>
<comment type="subunit">
    <text evidence="3">Interacts with RIP1.</text>
</comment>
<name>A0A9P6TWJ0_9FUNG</name>
<dbReference type="PANTHER" id="PTHR46749">
    <property type="entry name" value="COMPLEX III ASSEMBLY FACTOR LYRM7"/>
    <property type="match status" value="1"/>
</dbReference>
<evidence type="ECO:0000313" key="10">
    <source>
        <dbReference type="EMBL" id="KAG0250250.1"/>
    </source>
</evidence>
<evidence type="ECO:0000256" key="4">
    <source>
        <dbReference type="ARBA" id="ARBA00015108"/>
    </source>
</evidence>
<evidence type="ECO:0000256" key="2">
    <source>
        <dbReference type="ARBA" id="ARBA00009949"/>
    </source>
</evidence>
<evidence type="ECO:0000313" key="11">
    <source>
        <dbReference type="Proteomes" id="UP000807716"/>
    </source>
</evidence>
<protein>
    <recommendedName>
        <fullName evidence="4">Mitochondrial zinc maintenance protein 1, mitochondrial</fullName>
    </recommendedName>
</protein>